<dbReference type="Pfam" id="PF05730">
    <property type="entry name" value="CFEM"/>
    <property type="match status" value="1"/>
</dbReference>
<name>A0ABR4PB46_9HELO</name>
<evidence type="ECO:0000313" key="18">
    <source>
        <dbReference type="EMBL" id="KAL3420536.1"/>
    </source>
</evidence>
<feature type="transmembrane region" description="Helical" evidence="15">
    <location>
        <begin position="304"/>
        <end position="323"/>
    </location>
</feature>
<keyword evidence="19" id="KW-1185">Reference proteome</keyword>
<comment type="similarity">
    <text evidence="13">Belongs to the SAT4 family.</text>
</comment>
<feature type="transmembrane region" description="Helical" evidence="15">
    <location>
        <begin position="269"/>
        <end position="292"/>
    </location>
</feature>
<dbReference type="EMBL" id="JBFCZG010000006">
    <property type="protein sequence ID" value="KAL3420536.1"/>
    <property type="molecule type" value="Genomic_DNA"/>
</dbReference>
<dbReference type="Pfam" id="PF20684">
    <property type="entry name" value="Fung_rhodopsin"/>
    <property type="match status" value="1"/>
</dbReference>
<evidence type="ECO:0000256" key="2">
    <source>
        <dbReference type="ARBA" id="ARBA00004589"/>
    </source>
</evidence>
<dbReference type="InterPro" id="IPR008427">
    <property type="entry name" value="Extracellular_membr_CFEM_dom"/>
</dbReference>
<evidence type="ECO:0000313" key="19">
    <source>
        <dbReference type="Proteomes" id="UP001629113"/>
    </source>
</evidence>
<feature type="transmembrane region" description="Helical" evidence="15">
    <location>
        <begin position="343"/>
        <end position="361"/>
    </location>
</feature>
<feature type="disulfide bond" evidence="14">
    <location>
        <begin position="64"/>
        <end position="97"/>
    </location>
</feature>
<keyword evidence="6" id="KW-0336">GPI-anchor</keyword>
<feature type="domain" description="CFEM" evidence="17">
    <location>
        <begin position="13"/>
        <end position="123"/>
    </location>
</feature>
<dbReference type="PROSITE" id="PS52012">
    <property type="entry name" value="CFEM"/>
    <property type="match status" value="1"/>
</dbReference>
<evidence type="ECO:0000256" key="15">
    <source>
        <dbReference type="SAM" id="Phobius"/>
    </source>
</evidence>
<reference evidence="18 19" key="1">
    <citation type="submission" date="2024-06" db="EMBL/GenBank/DDBJ databases">
        <title>Complete genome of Phlyctema vagabunda strain 19-DSS-EL-015.</title>
        <authorList>
            <person name="Fiorenzani C."/>
        </authorList>
    </citation>
    <scope>NUCLEOTIDE SEQUENCE [LARGE SCALE GENOMIC DNA]</scope>
    <source>
        <strain evidence="18 19">19-DSS-EL-015</strain>
    </source>
</reference>
<evidence type="ECO:0000256" key="8">
    <source>
        <dbReference type="ARBA" id="ARBA00022729"/>
    </source>
</evidence>
<comment type="subcellular location">
    <subcellularLocation>
        <location evidence="2">Membrane</location>
        <topology evidence="2">Lipid-anchor</topology>
        <topology evidence="2">GPI-anchor</topology>
    </subcellularLocation>
    <subcellularLocation>
        <location evidence="1">Membrane</location>
        <topology evidence="1">Multi-pass membrane protein</topology>
    </subcellularLocation>
    <subcellularLocation>
        <location evidence="3">Secreted</location>
    </subcellularLocation>
</comment>
<evidence type="ECO:0000256" key="9">
    <source>
        <dbReference type="ARBA" id="ARBA00022989"/>
    </source>
</evidence>
<keyword evidence="9 15" id="KW-1133">Transmembrane helix</keyword>
<dbReference type="InterPro" id="IPR049326">
    <property type="entry name" value="Rhodopsin_dom_fungi"/>
</dbReference>
<evidence type="ECO:0000256" key="3">
    <source>
        <dbReference type="ARBA" id="ARBA00004613"/>
    </source>
</evidence>
<sequence>MKSFDWRKVLFVSTCLPVFTLAIGSSIDLGSRAVEAVPPTCALLCMAEEIPLSTCSPTNATCICLNTELEESITLCVTQNCTIREQLTTKKYSYDSCGVPVRDRTTLVPIIGTVFGVIALSAFVLRILSKALRASANGFWWDDLVLVIVIILMIPFEINSWLLMVRGLGKDIWQVGFNQITGVLFYFYWQELIYLAVLPLLKITFLLLYLRVFPEKSFRRIVWFMIAVNVSYGIAFVTISVFQCIPVSGAWTRWDGSFEGRCNNINLQGWLSAAVNIILDVTTLSLPLFPLWKLNMAIRKKVQVMVMFSVGFFVTVVSIMRLYSLVHFGTSVNVTYDYVSVSYWTFLEIEVGIVCVCMPAIQPLLKKLFPRAFSLGSTVAQSIPISKGLSSKGSKFSAKPPNLNRTSHMELHSREDMNIDDHSSTHELVEFETKGTAH</sequence>
<feature type="disulfide bond" evidence="14">
    <location>
        <begin position="41"/>
        <end position="81"/>
    </location>
</feature>
<organism evidence="18 19">
    <name type="scientific">Phlyctema vagabunda</name>
    <dbReference type="NCBI Taxonomy" id="108571"/>
    <lineage>
        <taxon>Eukaryota</taxon>
        <taxon>Fungi</taxon>
        <taxon>Dikarya</taxon>
        <taxon>Ascomycota</taxon>
        <taxon>Pezizomycotina</taxon>
        <taxon>Leotiomycetes</taxon>
        <taxon>Helotiales</taxon>
        <taxon>Dermateaceae</taxon>
        <taxon>Phlyctema</taxon>
    </lineage>
</organism>
<dbReference type="Proteomes" id="UP001629113">
    <property type="component" value="Unassembled WGS sequence"/>
</dbReference>
<dbReference type="InterPro" id="IPR052337">
    <property type="entry name" value="SAT4-like"/>
</dbReference>
<evidence type="ECO:0000256" key="14">
    <source>
        <dbReference type="PROSITE-ProRule" id="PRU01356"/>
    </source>
</evidence>
<evidence type="ECO:0000256" key="10">
    <source>
        <dbReference type="ARBA" id="ARBA00023136"/>
    </source>
</evidence>
<keyword evidence="6" id="KW-0325">Glycoprotein</keyword>
<feature type="disulfide bond" evidence="14">
    <location>
        <begin position="45"/>
        <end position="76"/>
    </location>
</feature>
<accession>A0ABR4PB46</accession>
<evidence type="ECO:0000256" key="1">
    <source>
        <dbReference type="ARBA" id="ARBA00004141"/>
    </source>
</evidence>
<comment type="similarity">
    <text evidence="4">Belongs to the RBT5 family.</text>
</comment>
<proteinExistence type="inferred from homology"/>
<feature type="transmembrane region" description="Helical" evidence="15">
    <location>
        <begin position="222"/>
        <end position="249"/>
    </location>
</feature>
<keyword evidence="5" id="KW-0964">Secreted</keyword>
<protein>
    <recommendedName>
        <fullName evidence="17">CFEM domain-containing protein</fullName>
    </recommendedName>
</protein>
<evidence type="ECO:0000259" key="17">
    <source>
        <dbReference type="PROSITE" id="PS52012"/>
    </source>
</evidence>
<feature type="transmembrane region" description="Helical" evidence="15">
    <location>
        <begin position="107"/>
        <end position="128"/>
    </location>
</feature>
<dbReference type="PANTHER" id="PTHR33048">
    <property type="entry name" value="PTH11-LIKE INTEGRAL MEMBRANE PROTEIN (AFU_ORTHOLOGUE AFUA_5G11245)"/>
    <property type="match status" value="1"/>
</dbReference>
<keyword evidence="8 16" id="KW-0732">Signal</keyword>
<evidence type="ECO:0000256" key="5">
    <source>
        <dbReference type="ARBA" id="ARBA00022525"/>
    </source>
</evidence>
<feature type="signal peptide" evidence="16">
    <location>
        <begin position="1"/>
        <end position="22"/>
    </location>
</feature>
<gene>
    <name evidence="18" type="ORF">PVAG01_06981</name>
</gene>
<feature type="transmembrane region" description="Helical" evidence="15">
    <location>
        <begin position="140"/>
        <end position="158"/>
    </location>
</feature>
<keyword evidence="11 14" id="KW-1015">Disulfide bond</keyword>
<evidence type="ECO:0000256" key="4">
    <source>
        <dbReference type="ARBA" id="ARBA00010031"/>
    </source>
</evidence>
<comment type="caution">
    <text evidence="14">Lacks conserved residue(s) required for the propagation of feature annotation.</text>
</comment>
<comment type="caution">
    <text evidence="18">The sequence shown here is derived from an EMBL/GenBank/DDBJ whole genome shotgun (WGS) entry which is preliminary data.</text>
</comment>
<evidence type="ECO:0000256" key="12">
    <source>
        <dbReference type="ARBA" id="ARBA00023288"/>
    </source>
</evidence>
<feature type="disulfide bond" evidence="14">
    <location>
        <begin position="55"/>
        <end position="62"/>
    </location>
</feature>
<evidence type="ECO:0000256" key="6">
    <source>
        <dbReference type="ARBA" id="ARBA00022622"/>
    </source>
</evidence>
<evidence type="ECO:0000256" key="7">
    <source>
        <dbReference type="ARBA" id="ARBA00022692"/>
    </source>
</evidence>
<evidence type="ECO:0000256" key="16">
    <source>
        <dbReference type="SAM" id="SignalP"/>
    </source>
</evidence>
<evidence type="ECO:0000256" key="11">
    <source>
        <dbReference type="ARBA" id="ARBA00023157"/>
    </source>
</evidence>
<keyword evidence="12" id="KW-0449">Lipoprotein</keyword>
<keyword evidence="10 15" id="KW-0472">Membrane</keyword>
<feature type="transmembrane region" description="Helical" evidence="15">
    <location>
        <begin position="192"/>
        <end position="210"/>
    </location>
</feature>
<dbReference type="PANTHER" id="PTHR33048:SF160">
    <property type="entry name" value="SAT4 FAMILY MEMBRANE PROTEIN"/>
    <property type="match status" value="1"/>
</dbReference>
<keyword evidence="7 15" id="KW-0812">Transmembrane</keyword>
<dbReference type="SMART" id="SM00747">
    <property type="entry name" value="CFEM"/>
    <property type="match status" value="1"/>
</dbReference>
<feature type="chain" id="PRO_5047483725" description="CFEM domain-containing protein" evidence="16">
    <location>
        <begin position="23"/>
        <end position="438"/>
    </location>
</feature>
<evidence type="ECO:0000256" key="13">
    <source>
        <dbReference type="ARBA" id="ARBA00038359"/>
    </source>
</evidence>